<proteinExistence type="predicted"/>
<dbReference type="GO" id="GO:0005576">
    <property type="term" value="C:extracellular region"/>
    <property type="evidence" value="ECO:0007669"/>
    <property type="project" value="UniProtKB-SubCell"/>
</dbReference>
<protein>
    <recommendedName>
        <fullName evidence="5">Calcium-binding protein</fullName>
    </recommendedName>
</protein>
<dbReference type="AlphaFoldDB" id="A0A7G9S9T6"/>
<dbReference type="SUPFAM" id="SSF51120">
    <property type="entry name" value="beta-Roll"/>
    <property type="match status" value="4"/>
</dbReference>
<evidence type="ECO:0008006" key="5">
    <source>
        <dbReference type="Google" id="ProtNLM"/>
    </source>
</evidence>
<dbReference type="EMBL" id="CP060717">
    <property type="protein sequence ID" value="QNN64611.1"/>
    <property type="molecule type" value="Genomic_DNA"/>
</dbReference>
<dbReference type="InterPro" id="IPR011049">
    <property type="entry name" value="Serralysin-like_metalloprot_C"/>
</dbReference>
<keyword evidence="4" id="KW-1185">Reference proteome</keyword>
<dbReference type="InterPro" id="IPR001343">
    <property type="entry name" value="Hemolysn_Ca-bd"/>
</dbReference>
<dbReference type="Proteomes" id="UP000515955">
    <property type="component" value="Chromosome"/>
</dbReference>
<dbReference type="Pfam" id="PF00353">
    <property type="entry name" value="HemolysinCabind"/>
    <property type="match status" value="6"/>
</dbReference>
<dbReference type="InterPro" id="IPR018511">
    <property type="entry name" value="Hemolysin-typ_Ca-bd_CS"/>
</dbReference>
<dbReference type="GO" id="GO:0005509">
    <property type="term" value="F:calcium ion binding"/>
    <property type="evidence" value="ECO:0007669"/>
    <property type="project" value="InterPro"/>
</dbReference>
<organism evidence="3 4">
    <name type="scientific">Sphingomonas rhizophila</name>
    <dbReference type="NCBI Taxonomy" id="2071607"/>
    <lineage>
        <taxon>Bacteria</taxon>
        <taxon>Pseudomonadati</taxon>
        <taxon>Pseudomonadota</taxon>
        <taxon>Alphaproteobacteria</taxon>
        <taxon>Sphingomonadales</taxon>
        <taxon>Sphingomonadaceae</taxon>
        <taxon>Sphingomonas</taxon>
    </lineage>
</organism>
<keyword evidence="2" id="KW-0964">Secreted</keyword>
<dbReference type="Gene3D" id="2.160.20.160">
    <property type="match status" value="1"/>
</dbReference>
<dbReference type="PANTHER" id="PTHR38340:SF1">
    <property type="entry name" value="S-LAYER PROTEIN"/>
    <property type="match status" value="1"/>
</dbReference>
<accession>A0A7G9S9T6</accession>
<gene>
    <name evidence="3" type="ORF">H9L12_09970</name>
</gene>
<reference evidence="3 4" key="1">
    <citation type="submission" date="2020-08" db="EMBL/GenBank/DDBJ databases">
        <title>Genome sequence of Sphingomonas rhizophila KACC 19189T.</title>
        <authorList>
            <person name="Hyun D.-W."/>
            <person name="Bae J.-W."/>
        </authorList>
    </citation>
    <scope>NUCLEOTIDE SEQUENCE [LARGE SCALE GENOMIC DNA]</scope>
    <source>
        <strain evidence="3 4">KACC 19189</strain>
    </source>
</reference>
<dbReference type="Gene3D" id="2.150.10.10">
    <property type="entry name" value="Serralysin-like metalloprotease, C-terminal"/>
    <property type="match status" value="4"/>
</dbReference>
<name>A0A7G9S9T6_9SPHN</name>
<dbReference type="PRINTS" id="PR00313">
    <property type="entry name" value="CABNDNGRPT"/>
</dbReference>
<sequence length="634" mass="64464">MRSSSVISFTEFDDEYNVTAEGTYELDFLGGADLLRVWRGTVTAYMGSGDDQVLLRGGTSTIYAGVGNDSLHIFTSGSTVDGGDDDDLVTVRGGNSLTIAGGNGNDRVNFYADSTGVSIDGGEGADRFFGYERAINGTIAGGAGNDGFYRFLAGVTLAGGTGNDIYRVQSLAAPTILELAGEGTDTVQVARGLSYTLGANVENLIVLASGSGSGATMTGNALNNSMTGSSAGEVFDGAGGNDKLYGRGGNDMLSGGEGNDILDGGTGDDVMNGGAGNDTYYVDSILDVISEGVDGGIDLVRSKASSYTLGANIENGTIATHAGATLTGNGLANILNGSMGDDTLNGLDGDDVLNGGAGNDTLNGGAGNDTLSGGAGNDQMAGGLGDDTYYVEVGDFIVEDPGSGTDTIVGTSSDYQSLYLASNVENGLLKFGGQLIGNELDNILTGSDFDDFLSADAGNDTIFGNGGADYLDGYDGNDLMNGGAGNDTFTDGAGDDVMNGGAGDDIFYHSAGVTGSFGFDTVSGGTGADTFTYTMVEGWVTSNPDGYDIIADFEVGVDILQLEYVDANLSLANDQAFTWVASPTGALGQLWIVNLGSGHYVLNGNIAGDAAPDLYVYIKLNDPYQAFSQADVIL</sequence>
<dbReference type="PROSITE" id="PS00330">
    <property type="entry name" value="HEMOLYSIN_CALCIUM"/>
    <property type="match status" value="5"/>
</dbReference>
<dbReference type="InterPro" id="IPR050557">
    <property type="entry name" value="RTX_toxin/Mannuronan_C5-epim"/>
</dbReference>
<dbReference type="KEGG" id="srhi:H9L12_09970"/>
<evidence type="ECO:0000313" key="3">
    <source>
        <dbReference type="EMBL" id="QNN64611.1"/>
    </source>
</evidence>
<dbReference type="PANTHER" id="PTHR38340">
    <property type="entry name" value="S-LAYER PROTEIN"/>
    <property type="match status" value="1"/>
</dbReference>
<evidence type="ECO:0000313" key="4">
    <source>
        <dbReference type="Proteomes" id="UP000515955"/>
    </source>
</evidence>
<comment type="subcellular location">
    <subcellularLocation>
        <location evidence="1">Secreted</location>
    </subcellularLocation>
</comment>
<evidence type="ECO:0000256" key="2">
    <source>
        <dbReference type="ARBA" id="ARBA00022525"/>
    </source>
</evidence>
<evidence type="ECO:0000256" key="1">
    <source>
        <dbReference type="ARBA" id="ARBA00004613"/>
    </source>
</evidence>